<dbReference type="Proteomes" id="UP000219072">
    <property type="component" value="Unassembled WGS sequence"/>
</dbReference>
<dbReference type="NCBIfam" id="TIGR00654">
    <property type="entry name" value="PhzF_family"/>
    <property type="match status" value="1"/>
</dbReference>
<feature type="active site" evidence="1">
    <location>
        <position position="51"/>
    </location>
</feature>
<dbReference type="SUPFAM" id="SSF54506">
    <property type="entry name" value="Diaminopimelate epimerase-like"/>
    <property type="match status" value="1"/>
</dbReference>
<evidence type="ECO:0000313" key="3">
    <source>
        <dbReference type="Proteomes" id="UP000219072"/>
    </source>
</evidence>
<dbReference type="PANTHER" id="PTHR13774">
    <property type="entry name" value="PHENAZINE BIOSYNTHESIS PROTEIN"/>
    <property type="match status" value="1"/>
</dbReference>
<dbReference type="EMBL" id="OCNE01000011">
    <property type="protein sequence ID" value="SOD63618.1"/>
    <property type="molecule type" value="Genomic_DNA"/>
</dbReference>
<dbReference type="Gene3D" id="3.10.310.10">
    <property type="entry name" value="Diaminopimelate Epimerase, Chain A, domain 1"/>
    <property type="match status" value="2"/>
</dbReference>
<dbReference type="PANTHER" id="PTHR13774:SF32">
    <property type="entry name" value="ANTISENSE-ENHANCING SEQUENCE 1"/>
    <property type="match status" value="1"/>
</dbReference>
<proteinExistence type="predicted"/>
<dbReference type="Pfam" id="PF02567">
    <property type="entry name" value="PhzC-PhzF"/>
    <property type="match status" value="1"/>
</dbReference>
<evidence type="ECO:0000256" key="1">
    <source>
        <dbReference type="PIRSR" id="PIRSR016184-1"/>
    </source>
</evidence>
<accession>A0A286DY80</accession>
<dbReference type="AlphaFoldDB" id="A0A286DY80"/>
<keyword evidence="2" id="KW-0413">Isomerase</keyword>
<dbReference type="InterPro" id="IPR003719">
    <property type="entry name" value="Phenazine_PhzF-like"/>
</dbReference>
<dbReference type="OrthoDB" id="9788221at2"/>
<keyword evidence="3" id="KW-1185">Reference proteome</keyword>
<organism evidence="2 3">
    <name type="scientific">Streptomyces zhaozhouensis</name>
    <dbReference type="NCBI Taxonomy" id="1300267"/>
    <lineage>
        <taxon>Bacteria</taxon>
        <taxon>Bacillati</taxon>
        <taxon>Actinomycetota</taxon>
        <taxon>Actinomycetes</taxon>
        <taxon>Kitasatosporales</taxon>
        <taxon>Streptomycetaceae</taxon>
        <taxon>Streptomyces</taxon>
    </lineage>
</organism>
<reference evidence="2 3" key="1">
    <citation type="submission" date="2017-09" db="EMBL/GenBank/DDBJ databases">
        <authorList>
            <person name="Ehlers B."/>
            <person name="Leendertz F.H."/>
        </authorList>
    </citation>
    <scope>NUCLEOTIDE SEQUENCE [LARGE SCALE GENOMIC DNA]</scope>
    <source>
        <strain evidence="2 3">CGMCC 4.7095</strain>
    </source>
</reference>
<name>A0A286DY80_9ACTN</name>
<dbReference type="PIRSF" id="PIRSF016184">
    <property type="entry name" value="PhzC_PhzF"/>
    <property type="match status" value="1"/>
</dbReference>
<protein>
    <submittedName>
        <fullName evidence="2">Trans-2,3-dihydro-3-hydroxyanthranilate isomerase</fullName>
    </submittedName>
</protein>
<gene>
    <name evidence="2" type="ORF">SAMN06297387_111167</name>
</gene>
<sequence length="306" mass="31392">MMPLADGRPFLIADVFTDRPFGGNQLAVLPDAQGLTDAQLRGLAREFHFSETVFVLPPEDPAHSARLRVFTPEEELPFAGHPTVGAAAVLVGEGMLDPAATGGRVLFEEGVGVVGVEVSGSFARLTLDAPYLSTSQAPPSRAAVAAALSLPEEAVVDRWYGGIGLRFCYVRLADAGAVDRARPDTAAWAAGPAGGWAEDLYVCGGELADGGRVNARCFLPASGVPEDPATGSAAAGLVAGLVARPGHAPAAAEGEVRLTVDQGVAMGRPSVIEASARWRAGRLSEVSVGGHTVLTARGTITPGPAR</sequence>
<dbReference type="RefSeq" id="WP_097232070.1">
    <property type="nucleotide sequence ID" value="NZ_OCNE01000011.1"/>
</dbReference>
<dbReference type="GO" id="GO:0005737">
    <property type="term" value="C:cytoplasm"/>
    <property type="evidence" value="ECO:0007669"/>
    <property type="project" value="TreeGrafter"/>
</dbReference>
<dbReference type="GO" id="GO:0016853">
    <property type="term" value="F:isomerase activity"/>
    <property type="evidence" value="ECO:0007669"/>
    <property type="project" value="UniProtKB-KW"/>
</dbReference>
<evidence type="ECO:0000313" key="2">
    <source>
        <dbReference type="EMBL" id="SOD63618.1"/>
    </source>
</evidence>